<dbReference type="GeneID" id="37006560"/>
<dbReference type="OrthoDB" id="10685967at2759"/>
<keyword evidence="2" id="KW-1185">Reference proteome</keyword>
<dbReference type="VEuPathDB" id="FungiDB:CXQ85_001229"/>
<reference evidence="1 2" key="1">
    <citation type="submission" date="2017-12" db="EMBL/GenBank/DDBJ databases">
        <title>Genome Sequence of a Multidrug-Resistant Candida haemulonii Isolate from a Patient with Chronic Leg Ulcers in Israel.</title>
        <authorList>
            <person name="Chow N.A."/>
            <person name="Gade L."/>
            <person name="Batra D."/>
            <person name="Rowe L.A."/>
            <person name="Ben-Ami R."/>
            <person name="Loparev V.N."/>
            <person name="Litvintseva A.P."/>
        </authorList>
    </citation>
    <scope>NUCLEOTIDE SEQUENCE [LARGE SCALE GENOMIC DNA]</scope>
    <source>
        <strain evidence="1 2">B11899</strain>
    </source>
</reference>
<dbReference type="EMBL" id="PKFO01000001">
    <property type="protein sequence ID" value="PVH18937.1"/>
    <property type="molecule type" value="Genomic_DNA"/>
</dbReference>
<accession>A0A2V1AKU2</accession>
<proteinExistence type="predicted"/>
<dbReference type="RefSeq" id="XP_025339877.1">
    <property type="nucleotide sequence ID" value="XM_025484946.1"/>
</dbReference>
<name>A0A2V1AKU2_9ASCO</name>
<gene>
    <name evidence="1" type="ORF">CXQ85_001229</name>
</gene>
<evidence type="ECO:0000313" key="2">
    <source>
        <dbReference type="Proteomes" id="UP000244309"/>
    </source>
</evidence>
<dbReference type="AlphaFoldDB" id="A0A2V1AKU2"/>
<organism evidence="1 2">
    <name type="scientific">Candidozyma haemuli</name>
    <dbReference type="NCBI Taxonomy" id="45357"/>
    <lineage>
        <taxon>Eukaryota</taxon>
        <taxon>Fungi</taxon>
        <taxon>Dikarya</taxon>
        <taxon>Ascomycota</taxon>
        <taxon>Saccharomycotina</taxon>
        <taxon>Pichiomycetes</taxon>
        <taxon>Metschnikowiaceae</taxon>
        <taxon>Candidozyma</taxon>
    </lineage>
</organism>
<dbReference type="Proteomes" id="UP000244309">
    <property type="component" value="Unassembled WGS sequence"/>
</dbReference>
<evidence type="ECO:0000313" key="1">
    <source>
        <dbReference type="EMBL" id="PVH18937.1"/>
    </source>
</evidence>
<comment type="caution">
    <text evidence="1">The sequence shown here is derived from an EMBL/GenBank/DDBJ whole genome shotgun (WGS) entry which is preliminary data.</text>
</comment>
<sequence length="680" mass="76546">MVASEIIFCFKEGPGGSFSIGKDLPEAVSKTISRQGALSIRTFRAADTLISVAQICLEYKYSNTVDRLVRSSEPCYMSIGRWPLPKEKFIIYCSEEDTCYDEQGHIAYGKYWLHYKGQKFVYEVPSTPLLNSLQSLNQSQLTYKLRDLGFEVLPILMPCEGWGPIPQTLVQPGTQFCDYIRLLITCKRFGKLARMTVEAFITAVDIKIWELTTSIKFSKTEGISFDNHVYHKKVLQKNCLCEWSKPLAQALSGAVNHVRLPDSLYDFTIPQLGPTFFASQSMRSYAVQIGIHLQINGTPVYVTDSIEIIVVAPKSTREGCDQTDSILGGYEKPTFNAVDIQYLPEREYDSFANARAVFEKACQAKHQYMTHMTSTSQAKNGTFMVSVIDMLVSKNLDEVDQKSLSLVISKYGLDGFGRYSTVPTEQASVVCEVTLTNRWGPYYDNGLLRTRGKLFLRLNSKGFDFVFPPRLLGHSLTSNTAAVCPQKDIEGWLLRASRQFHYQFDDRLGYILVPGMKLFKAFDIWLHFNTIPDTPYSWDCINKNPVSVLVQIEELVTGSPSNFPASRRLTQTLIDKIYGGKGSEECWIWPDSDSNTCKILSPFLDCQIPDLGPTFFTNEVSRTYKLFCHFEFAVNSGRTIELSIILPIAIAVDNCGVEKSVPPPQYSAEASSECSLPSKN</sequence>
<protein>
    <submittedName>
        <fullName evidence="1">Uncharacterized protein</fullName>
    </submittedName>
</protein>